<reference evidence="1 2" key="1">
    <citation type="submission" date="2018-06" db="EMBL/GenBank/DDBJ databases">
        <authorList>
            <consortium name="Pathogen Informatics"/>
            <person name="Doyle S."/>
        </authorList>
    </citation>
    <scope>NUCLEOTIDE SEQUENCE [LARGE SCALE GENOMIC DNA]</scope>
    <source>
        <strain evidence="1 2">NCTC13533</strain>
    </source>
</reference>
<evidence type="ECO:0000313" key="2">
    <source>
        <dbReference type="Proteomes" id="UP000255224"/>
    </source>
</evidence>
<sequence length="31" mass="3781">MKKSEYMTGDFDPKDVWLDILILFSIMKKMR</sequence>
<dbReference type="AlphaFoldDB" id="A0A376ECR1"/>
<gene>
    <name evidence="1" type="ORF">NCTC13533_04046</name>
</gene>
<organism evidence="1 2">
    <name type="scientific">Chryseobacterium carnipullorum</name>
    <dbReference type="NCBI Taxonomy" id="1124835"/>
    <lineage>
        <taxon>Bacteria</taxon>
        <taxon>Pseudomonadati</taxon>
        <taxon>Bacteroidota</taxon>
        <taxon>Flavobacteriia</taxon>
        <taxon>Flavobacteriales</taxon>
        <taxon>Weeksellaceae</taxon>
        <taxon>Chryseobacterium group</taxon>
        <taxon>Chryseobacterium</taxon>
    </lineage>
</organism>
<proteinExistence type="predicted"/>
<protein>
    <submittedName>
        <fullName evidence="1">Uncharacterized protein</fullName>
    </submittedName>
</protein>
<dbReference type="EMBL" id="UFVQ01000003">
    <property type="protein sequence ID" value="STD06697.1"/>
    <property type="molecule type" value="Genomic_DNA"/>
</dbReference>
<evidence type="ECO:0000313" key="1">
    <source>
        <dbReference type="EMBL" id="STD06697.1"/>
    </source>
</evidence>
<dbReference type="Proteomes" id="UP000255224">
    <property type="component" value="Unassembled WGS sequence"/>
</dbReference>
<accession>A0A376ECR1</accession>
<name>A0A376ECR1_CHRCU</name>